<dbReference type="SUPFAM" id="SSF53098">
    <property type="entry name" value="Ribonuclease H-like"/>
    <property type="match status" value="1"/>
</dbReference>
<reference evidence="2" key="1">
    <citation type="submission" date="2020-09" db="EMBL/GenBank/DDBJ databases">
        <title>Genome-Enabled Discovery of Anthraquinone Biosynthesis in Senna tora.</title>
        <authorList>
            <person name="Kang S.-H."/>
            <person name="Pandey R.P."/>
            <person name="Lee C.-M."/>
            <person name="Sim J.-S."/>
            <person name="Jeong J.-T."/>
            <person name="Choi B.-S."/>
            <person name="Jung M."/>
            <person name="Ginzburg D."/>
            <person name="Zhao K."/>
            <person name="Won S.Y."/>
            <person name="Oh T.-J."/>
            <person name="Yu Y."/>
            <person name="Kim N.-H."/>
            <person name="Lee O.R."/>
            <person name="Lee T.-H."/>
            <person name="Bashyal P."/>
            <person name="Kim T.-S."/>
            <person name="Lee W.-H."/>
            <person name="Kawkins C."/>
            <person name="Kim C.-K."/>
            <person name="Kim J.S."/>
            <person name="Ahn B.O."/>
            <person name="Rhee S.Y."/>
            <person name="Sohng J.K."/>
        </authorList>
    </citation>
    <scope>NUCLEOTIDE SEQUENCE</scope>
    <source>
        <tissue evidence="2">Leaf</tissue>
    </source>
</reference>
<evidence type="ECO:0000259" key="1">
    <source>
        <dbReference type="PROSITE" id="PS50879"/>
    </source>
</evidence>
<dbReference type="PROSITE" id="PS50879">
    <property type="entry name" value="RNASE_H_1"/>
    <property type="match status" value="1"/>
</dbReference>
<dbReference type="CDD" id="cd06222">
    <property type="entry name" value="RNase_H_like"/>
    <property type="match status" value="1"/>
</dbReference>
<dbReference type="Proteomes" id="UP000634136">
    <property type="component" value="Unassembled WGS sequence"/>
</dbReference>
<dbReference type="AlphaFoldDB" id="A0A834WGR0"/>
<feature type="domain" description="RNase H type-1" evidence="1">
    <location>
        <begin position="208"/>
        <end position="305"/>
    </location>
</feature>
<dbReference type="GO" id="GO:0004523">
    <property type="term" value="F:RNA-DNA hybrid ribonuclease activity"/>
    <property type="evidence" value="ECO:0007669"/>
    <property type="project" value="InterPro"/>
</dbReference>
<evidence type="ECO:0000313" key="3">
    <source>
        <dbReference type="Proteomes" id="UP000634136"/>
    </source>
</evidence>
<accession>A0A834WGR0</accession>
<dbReference type="Gene3D" id="3.30.420.10">
    <property type="entry name" value="Ribonuclease H-like superfamily/Ribonuclease H"/>
    <property type="match status" value="1"/>
</dbReference>
<comment type="caution">
    <text evidence="2">The sequence shown here is derived from an EMBL/GenBank/DDBJ whole genome shotgun (WGS) entry which is preliminary data.</text>
</comment>
<dbReference type="InterPro" id="IPR053151">
    <property type="entry name" value="RNase_H-like"/>
</dbReference>
<dbReference type="GO" id="GO:0003676">
    <property type="term" value="F:nucleic acid binding"/>
    <property type="evidence" value="ECO:0007669"/>
    <property type="project" value="InterPro"/>
</dbReference>
<evidence type="ECO:0000313" key="2">
    <source>
        <dbReference type="EMBL" id="KAF7818736.1"/>
    </source>
</evidence>
<sequence>MDSISWKFTSSGEFSLKTAYALACSSIDPILNETNNVHALDLRWIWKLQCYPKMKMFIWQCIRKALPLKTSICARGVVINIVCPLCASGVESFVHLFVECLAVKEVWTALNIHPLSWSRDQCVSKWIKDHASRKDIISMDISYGATFIFGLWEIWLGRNALVFENKAFNPILIRKKTVCKAAEFVYLNCNPSTPNASSVFSIGWEAPPVGWWKLNTDGSCQGNQNLIGGGGLIRDSNGNWIHGFIKFLGEGNSLLAELWAICEGLNLAKHLGCIRIIVETDSSAAVNLINSKDCELPFWISLRQK</sequence>
<proteinExistence type="predicted"/>
<dbReference type="Pfam" id="PF13966">
    <property type="entry name" value="zf-RVT"/>
    <property type="match status" value="1"/>
</dbReference>
<dbReference type="InterPro" id="IPR026960">
    <property type="entry name" value="RVT-Znf"/>
</dbReference>
<dbReference type="InterPro" id="IPR002156">
    <property type="entry name" value="RNaseH_domain"/>
</dbReference>
<gene>
    <name evidence="2" type="ORF">G2W53_024191</name>
</gene>
<dbReference type="PANTHER" id="PTHR47723">
    <property type="entry name" value="OS05G0353850 PROTEIN"/>
    <property type="match status" value="1"/>
</dbReference>
<dbReference type="InterPro" id="IPR012337">
    <property type="entry name" value="RNaseH-like_sf"/>
</dbReference>
<dbReference type="GO" id="GO:0003964">
    <property type="term" value="F:RNA-directed DNA polymerase activity"/>
    <property type="evidence" value="ECO:0007669"/>
    <property type="project" value="UniProtKB-KW"/>
</dbReference>
<keyword evidence="3" id="KW-1185">Reference proteome</keyword>
<dbReference type="PANTHER" id="PTHR47723:SF19">
    <property type="entry name" value="POLYNUCLEOTIDYL TRANSFERASE, RIBONUCLEASE H-LIKE SUPERFAMILY PROTEIN"/>
    <property type="match status" value="1"/>
</dbReference>
<organism evidence="2 3">
    <name type="scientific">Senna tora</name>
    <dbReference type="NCBI Taxonomy" id="362788"/>
    <lineage>
        <taxon>Eukaryota</taxon>
        <taxon>Viridiplantae</taxon>
        <taxon>Streptophyta</taxon>
        <taxon>Embryophyta</taxon>
        <taxon>Tracheophyta</taxon>
        <taxon>Spermatophyta</taxon>
        <taxon>Magnoliopsida</taxon>
        <taxon>eudicotyledons</taxon>
        <taxon>Gunneridae</taxon>
        <taxon>Pentapetalae</taxon>
        <taxon>rosids</taxon>
        <taxon>fabids</taxon>
        <taxon>Fabales</taxon>
        <taxon>Fabaceae</taxon>
        <taxon>Caesalpinioideae</taxon>
        <taxon>Cassia clade</taxon>
        <taxon>Senna</taxon>
    </lineage>
</organism>
<protein>
    <submittedName>
        <fullName evidence="2">Reverse transcriptase</fullName>
    </submittedName>
</protein>
<keyword evidence="2" id="KW-0548">Nucleotidyltransferase</keyword>
<keyword evidence="2" id="KW-0808">Transferase</keyword>
<dbReference type="OrthoDB" id="1432416at2759"/>
<name>A0A834WGR0_9FABA</name>
<dbReference type="InterPro" id="IPR044730">
    <property type="entry name" value="RNase_H-like_dom_plant"/>
</dbReference>
<dbReference type="Pfam" id="PF13456">
    <property type="entry name" value="RVT_3"/>
    <property type="match status" value="1"/>
</dbReference>
<dbReference type="EMBL" id="JAAIUW010000008">
    <property type="protein sequence ID" value="KAF7818736.1"/>
    <property type="molecule type" value="Genomic_DNA"/>
</dbReference>
<dbReference type="InterPro" id="IPR036397">
    <property type="entry name" value="RNaseH_sf"/>
</dbReference>
<keyword evidence="2" id="KW-0695">RNA-directed DNA polymerase</keyword>